<name>A0A2P2E722_9PROT</name>
<dbReference type="InterPro" id="IPR011785">
    <property type="entry name" value="Tscrpt_reg_PpsR-CrtJ"/>
</dbReference>
<dbReference type="PROSITE" id="PS50112">
    <property type="entry name" value="PAS"/>
    <property type="match status" value="1"/>
</dbReference>
<dbReference type="InterPro" id="IPR000014">
    <property type="entry name" value="PAS"/>
</dbReference>
<dbReference type="NCBIfam" id="TIGR02040">
    <property type="entry name" value="PpsR-CrtJ"/>
    <property type="match status" value="1"/>
</dbReference>
<dbReference type="Pfam" id="PF00989">
    <property type="entry name" value="PAS"/>
    <property type="match status" value="1"/>
</dbReference>
<evidence type="ECO:0000313" key="3">
    <source>
        <dbReference type="Proteomes" id="UP000245086"/>
    </source>
</evidence>
<dbReference type="InterPro" id="IPR013767">
    <property type="entry name" value="PAS_fold"/>
</dbReference>
<reference evidence="2 3" key="1">
    <citation type="journal article" date="2018" name="Genome Announc.">
        <title>Draft Genome Sequence of "Candidatus Phycosocius bacilliformis," an Alphaproteobacterial Ectosymbiont of the Hydrocarbon-Producing Green Alga Botryococcus braunii.</title>
        <authorList>
            <person name="Tanabe Y."/>
            <person name="Yamaguchi H."/>
            <person name="Watanabe M.M."/>
        </authorList>
    </citation>
    <scope>NUCLEOTIDE SEQUENCE [LARGE SCALE GENOMIC DNA]</scope>
    <source>
        <strain evidence="2 3">BOTRYCO-2</strain>
    </source>
</reference>
<proteinExistence type="predicted"/>
<dbReference type="Gene3D" id="3.30.450.20">
    <property type="entry name" value="PAS domain"/>
    <property type="match status" value="3"/>
</dbReference>
<keyword evidence="3" id="KW-1185">Reference proteome</keyword>
<dbReference type="Pfam" id="PF13188">
    <property type="entry name" value="PAS_8"/>
    <property type="match status" value="1"/>
</dbReference>
<evidence type="ECO:0000259" key="1">
    <source>
        <dbReference type="PROSITE" id="PS50112"/>
    </source>
</evidence>
<dbReference type="RefSeq" id="WP_108983699.1">
    <property type="nucleotide sequence ID" value="NZ_BFBR01000001.1"/>
</dbReference>
<comment type="caution">
    <text evidence="2">The sequence shown here is derived from an EMBL/GenBank/DDBJ whole genome shotgun (WGS) entry which is preliminary data.</text>
</comment>
<dbReference type="SMART" id="SM00091">
    <property type="entry name" value="PAS"/>
    <property type="match status" value="2"/>
</dbReference>
<sequence>MEQRPPNQNVGPLLQPAALGDLEASIAVKVLAAGGDVAIVLDRDGIICDLAVGNSDLPLDDFESWVNKPWLDTVTQESRSKVEEMLRDASSDKAIRWRELNHPSRRGDSVALRYVAVGAGEDGRIIAIGRDHRHASALQQRLLHAQQSMERDYARMRMSESRYRMLFQSTSEAVVIVDGANRRVAEANPAADRLIGGDASLIGKPFSRLFAAQSQEEAASLLSVAQASSSRTAPQVTLTVNGRQLHATAALFRQDRTMHFLVRLLPAERAEPIIVDTHHRMLTAVNQLPDGMVVTDKDLKIITENAAFLDLVHLPTSEQAQGESLTRFLGRPGVDRNILLENLVKYGVVRNFPTVLQTQYGELEDVEVCAVSVAEGDDNF</sequence>
<organism evidence="2 3">
    <name type="scientific">Candidatus Phycosocius bacilliformis</name>
    <dbReference type="NCBI Taxonomy" id="1445552"/>
    <lineage>
        <taxon>Bacteria</taxon>
        <taxon>Pseudomonadati</taxon>
        <taxon>Pseudomonadota</taxon>
        <taxon>Alphaproteobacteria</taxon>
        <taxon>Caulobacterales</taxon>
        <taxon>Caulobacterales incertae sedis</taxon>
        <taxon>Candidatus Phycosocius</taxon>
    </lineage>
</organism>
<dbReference type="AlphaFoldDB" id="A0A2P2E722"/>
<gene>
    <name evidence="2" type="ORF">PbB2_00511</name>
</gene>
<dbReference type="GO" id="GO:0006355">
    <property type="term" value="P:regulation of DNA-templated transcription"/>
    <property type="evidence" value="ECO:0007669"/>
    <property type="project" value="InterPro"/>
</dbReference>
<dbReference type="InterPro" id="IPR035965">
    <property type="entry name" value="PAS-like_dom_sf"/>
</dbReference>
<dbReference type="Proteomes" id="UP000245086">
    <property type="component" value="Unassembled WGS sequence"/>
</dbReference>
<protein>
    <recommendedName>
        <fullName evidence="1">PAS domain-containing protein</fullName>
    </recommendedName>
</protein>
<dbReference type="SUPFAM" id="SSF55785">
    <property type="entry name" value="PYP-like sensor domain (PAS domain)"/>
    <property type="match status" value="2"/>
</dbReference>
<dbReference type="OrthoDB" id="5499170at2"/>
<accession>A0A2P2E722</accession>
<evidence type="ECO:0000313" key="2">
    <source>
        <dbReference type="EMBL" id="GBF56854.1"/>
    </source>
</evidence>
<dbReference type="EMBL" id="BFBR01000001">
    <property type="protein sequence ID" value="GBF56854.1"/>
    <property type="molecule type" value="Genomic_DNA"/>
</dbReference>
<feature type="domain" description="PAS" evidence="1">
    <location>
        <begin position="159"/>
        <end position="196"/>
    </location>
</feature>
<dbReference type="Gene3D" id="1.20.5.430">
    <property type="match status" value="1"/>
</dbReference>